<evidence type="ECO:0000313" key="1">
    <source>
        <dbReference type="EMBL" id="MPM99859.1"/>
    </source>
</evidence>
<protein>
    <recommendedName>
        <fullName evidence="2">Tyrosine specific protein phosphatases domain-containing protein</fullName>
    </recommendedName>
</protein>
<dbReference type="InterPro" id="IPR029021">
    <property type="entry name" value="Prot-tyrosine_phosphatase-like"/>
</dbReference>
<organism evidence="1">
    <name type="scientific">bioreactor metagenome</name>
    <dbReference type="NCBI Taxonomy" id="1076179"/>
    <lineage>
        <taxon>unclassified sequences</taxon>
        <taxon>metagenomes</taxon>
        <taxon>ecological metagenomes</taxon>
    </lineage>
</organism>
<gene>
    <name evidence="1" type="ORF">SDC9_147054</name>
</gene>
<name>A0A645EEV0_9ZZZZ</name>
<evidence type="ECO:0008006" key="2">
    <source>
        <dbReference type="Google" id="ProtNLM"/>
    </source>
</evidence>
<dbReference type="AlphaFoldDB" id="A0A645EEV0"/>
<sequence>MNPFYQRLFIASADELVRPKGRDITHVLAVSNPGAAPPKLPWFIGEYLQLWFGDVVSEADAQRCQTKAPTTDDLHRALDFSRSAWQSNEAKVLVTCDYGASRSPALAYVLVADQLGFGREPDALDLILQIRLDAVPNRLVVELGDTVLMRKGALLGPLKGLYSTIDEEISKWHAR</sequence>
<accession>A0A645EEV0</accession>
<dbReference type="EMBL" id="VSSQ01045925">
    <property type="protein sequence ID" value="MPM99859.1"/>
    <property type="molecule type" value="Genomic_DNA"/>
</dbReference>
<dbReference type="Gene3D" id="3.90.190.10">
    <property type="entry name" value="Protein tyrosine phosphatase superfamily"/>
    <property type="match status" value="1"/>
</dbReference>
<reference evidence="1" key="1">
    <citation type="submission" date="2019-08" db="EMBL/GenBank/DDBJ databases">
        <authorList>
            <person name="Kucharzyk K."/>
            <person name="Murdoch R.W."/>
            <person name="Higgins S."/>
            <person name="Loffler F."/>
        </authorList>
    </citation>
    <scope>NUCLEOTIDE SEQUENCE</scope>
</reference>
<proteinExistence type="predicted"/>
<dbReference type="SUPFAM" id="SSF52799">
    <property type="entry name" value="(Phosphotyrosine protein) phosphatases II"/>
    <property type="match status" value="1"/>
</dbReference>
<comment type="caution">
    <text evidence="1">The sequence shown here is derived from an EMBL/GenBank/DDBJ whole genome shotgun (WGS) entry which is preliminary data.</text>
</comment>